<protein>
    <submittedName>
        <fullName evidence="2">Uncharacterized protein</fullName>
    </submittedName>
</protein>
<dbReference type="EMBL" id="KX154814">
    <property type="protein sequence ID" value="AND01196.1"/>
    <property type="molecule type" value="Genomic_DNA"/>
</dbReference>
<sequence>MHYSGQVIGFGNFFDFLFDLMPPLGHMFNVNPYLRDKLMLNLPRVEVITTTNLLLEFVEAGMRRQATDVVSTLHAKTSCLSEQLRWGPHPRAGSAGATTNRMDSSADCPSQPVASTELPTF</sequence>
<feature type="compositionally biased region" description="Polar residues" evidence="1">
    <location>
        <begin position="112"/>
        <end position="121"/>
    </location>
</feature>
<name>A0A172MLJ5_LINUS</name>
<proteinExistence type="predicted"/>
<evidence type="ECO:0000256" key="1">
    <source>
        <dbReference type="SAM" id="MobiDB-lite"/>
    </source>
</evidence>
<accession>A0A172MLJ5</accession>
<dbReference type="AlphaFoldDB" id="A0A172MLJ5"/>
<organism evidence="2">
    <name type="scientific">Linum usitatissimum</name>
    <name type="common">Flax</name>
    <name type="synonym">Linum humile</name>
    <dbReference type="NCBI Taxonomy" id="4006"/>
    <lineage>
        <taxon>Eukaryota</taxon>
        <taxon>Viridiplantae</taxon>
        <taxon>Streptophyta</taxon>
        <taxon>Embryophyta</taxon>
        <taxon>Tracheophyta</taxon>
        <taxon>Spermatophyta</taxon>
        <taxon>Magnoliopsida</taxon>
        <taxon>eudicotyledons</taxon>
        <taxon>Gunneridae</taxon>
        <taxon>Pentapetalae</taxon>
        <taxon>rosids</taxon>
        <taxon>fabids</taxon>
        <taxon>Malpighiales</taxon>
        <taxon>Linaceae</taxon>
        <taxon>Linum</taxon>
    </lineage>
</organism>
<evidence type="ECO:0000313" key="2">
    <source>
        <dbReference type="EMBL" id="AND01196.1"/>
    </source>
</evidence>
<feature type="region of interest" description="Disordered" evidence="1">
    <location>
        <begin position="85"/>
        <end position="121"/>
    </location>
</feature>
<reference evidence="2" key="1">
    <citation type="journal article" date="2016" name="Funct. Integr. Genomics">
        <title>Structural organization of fatty acid desaturase loci in linseed lines with contrasting linolenic acid contents.</title>
        <authorList>
            <person name="Thambugala D."/>
            <person name="Ragupathy R."/>
            <person name="Cloutier S."/>
        </authorList>
    </citation>
    <scope>NUCLEOTIDE SEQUENCE</scope>
</reference>